<dbReference type="CDD" id="cd00383">
    <property type="entry name" value="trans_reg_C"/>
    <property type="match status" value="1"/>
</dbReference>
<keyword evidence="1 2" id="KW-0238">DNA-binding</keyword>
<dbReference type="InterPro" id="IPR001867">
    <property type="entry name" value="OmpR/PhoB-type_DNA-bd"/>
</dbReference>
<proteinExistence type="predicted"/>
<dbReference type="Pfam" id="PF25872">
    <property type="entry name" value="HTH_77"/>
    <property type="match status" value="1"/>
</dbReference>
<feature type="domain" description="OmpR/PhoB-type" evidence="3">
    <location>
        <begin position="14"/>
        <end position="109"/>
    </location>
</feature>
<dbReference type="EMBL" id="JAATTO010000014">
    <property type="protein sequence ID" value="MBC9978933.1"/>
    <property type="molecule type" value="Genomic_DNA"/>
</dbReference>
<dbReference type="SUPFAM" id="SSF46894">
    <property type="entry name" value="C-terminal effector domain of the bipartite response regulators"/>
    <property type="match status" value="1"/>
</dbReference>
<feature type="DNA-binding region" description="OmpR/PhoB-type" evidence="2">
    <location>
        <begin position="14"/>
        <end position="109"/>
    </location>
</feature>
<accession>A0ABR7U537</accession>
<dbReference type="Proteomes" id="UP000639516">
    <property type="component" value="Unassembled WGS sequence"/>
</dbReference>
<gene>
    <name evidence="4" type="ORF">HA482_12005</name>
</gene>
<dbReference type="SUPFAM" id="SSF48452">
    <property type="entry name" value="TPR-like"/>
    <property type="match status" value="1"/>
</dbReference>
<dbReference type="RefSeq" id="WP_188149110.1">
    <property type="nucleotide sequence ID" value="NZ_JAATTO010000014.1"/>
</dbReference>
<keyword evidence="5" id="KW-1185">Reference proteome</keyword>
<name>A0ABR7U537_9BRAD</name>
<organism evidence="4 5">
    <name type="scientific">Bradyrhizobium campsiandrae</name>
    <dbReference type="NCBI Taxonomy" id="1729892"/>
    <lineage>
        <taxon>Bacteria</taxon>
        <taxon>Pseudomonadati</taxon>
        <taxon>Pseudomonadota</taxon>
        <taxon>Alphaproteobacteria</taxon>
        <taxon>Hyphomicrobiales</taxon>
        <taxon>Nitrobacteraceae</taxon>
        <taxon>Bradyrhizobium</taxon>
    </lineage>
</organism>
<evidence type="ECO:0000259" key="3">
    <source>
        <dbReference type="PROSITE" id="PS51755"/>
    </source>
</evidence>
<dbReference type="PROSITE" id="PS51755">
    <property type="entry name" value="OMPR_PHOB"/>
    <property type="match status" value="1"/>
</dbReference>
<dbReference type="InterPro" id="IPR036388">
    <property type="entry name" value="WH-like_DNA-bd_sf"/>
</dbReference>
<protein>
    <submittedName>
        <fullName evidence="4">Winged helix-turn-helix domain-containing protein</fullName>
    </submittedName>
</protein>
<evidence type="ECO:0000256" key="2">
    <source>
        <dbReference type="PROSITE-ProRule" id="PRU01091"/>
    </source>
</evidence>
<dbReference type="Gene3D" id="1.25.40.10">
    <property type="entry name" value="Tetratricopeptide repeat domain"/>
    <property type="match status" value="1"/>
</dbReference>
<dbReference type="Gene3D" id="1.10.10.10">
    <property type="entry name" value="Winged helix-like DNA-binding domain superfamily/Winged helix DNA-binding domain"/>
    <property type="match status" value="1"/>
</dbReference>
<evidence type="ECO:0000256" key="1">
    <source>
        <dbReference type="ARBA" id="ARBA00023125"/>
    </source>
</evidence>
<sequence length="854" mass="94630">MQLTNYSRTMPTSKDVYLFGNFEIDLLRREFRAGGVPIPMGGRSFEIIDVLVRAGGELVSKDDLMAEVWPGAIVEENTLQVHISAVRRALGPERGLLKTSFGRGYRLLGEWAVRDDDTHARTGIVKTPATPPLTTNLPLSLSKLIGRDEAVRELLDLVSAYRVVTLTGTGGIGKTALALEVARRLMPDFPGDVRLIELVSLVDPRLVPSAVVSILNLKLGPDLLSAEAVARGIGNRSLLLVFDNCEHVIDAVAVQVEAIVRTCPRVSIFATSRELLRIDGEYAYRVQPLDVPNEETKLPSDLLAHSAVQLFTTRTKALGSTSAGHNEDLAAVAVVCRRLDGIPLAIEFAAARAATLGLAQVLASFDDFFGSLTSARRIAVPRHQTLRSVLDWSYELLPKQEQRLLRVLSVFSGGFNLEAVLAVSGAGDLAATSEGIANLVGKSLVALDQFGTTSRWRLLETTRMYALEKLKLEGEAESTARRHAEFFRDLVTQKSEARPSPANFALYGREVGNVRAALDWAFSPGGEISVGAVLVAAYAPVWLYLSSMGECGQQVERALSLLDDQSPETARLRMELYIALGLILAYTVAMEEKTDIVLTKALKIAEQLDDVHNQLLTIWSLWNLRLKNGDHRQGMQLAERFLEVSRRSVEPVDILVGERLVGTSLHSRGDQRGARRHLESVIENYATPTNERHSTWYLYDLRMVTCAQLARVLALQGHIQQARQKAQESLEISERLQSPLSTLFALRYAIGSVAFFVGDFAKAERYIERLVNISTKFNILQFLKQGRYIQGMLRIKDGEFATGIEMLRTGLDANMESGGWSLCYPCLLYTTSRRQRQMCIRDSYYFRILAVVTR</sequence>
<evidence type="ECO:0000313" key="5">
    <source>
        <dbReference type="Proteomes" id="UP000639516"/>
    </source>
</evidence>
<dbReference type="SUPFAM" id="SSF52540">
    <property type="entry name" value="P-loop containing nucleoside triphosphate hydrolases"/>
    <property type="match status" value="1"/>
</dbReference>
<dbReference type="Pfam" id="PF00486">
    <property type="entry name" value="Trans_reg_C"/>
    <property type="match status" value="1"/>
</dbReference>
<dbReference type="PANTHER" id="PTHR47691">
    <property type="entry name" value="REGULATOR-RELATED"/>
    <property type="match status" value="1"/>
</dbReference>
<evidence type="ECO:0000313" key="4">
    <source>
        <dbReference type="EMBL" id="MBC9978933.1"/>
    </source>
</evidence>
<dbReference type="SMART" id="SM00862">
    <property type="entry name" value="Trans_reg_C"/>
    <property type="match status" value="1"/>
</dbReference>
<reference evidence="4 5" key="1">
    <citation type="journal article" date="2020" name="Arch. Microbiol.">
        <title>Bradyrhizobium campsiandrae sp. nov., a nitrogen-fixing bacterial strain isolated from a native leguminous tree from the Amazon adapted to flooded conditions.</title>
        <authorList>
            <person name="Cabral Michel D."/>
            <person name="Martins da Costa E."/>
            <person name="Azarias Guimaraes A."/>
            <person name="Soares de Carvalho T."/>
            <person name="Santos de Castro Caputo P."/>
            <person name="Willems A."/>
            <person name="de Souza Moreira F.M."/>
        </authorList>
    </citation>
    <scope>NUCLEOTIDE SEQUENCE [LARGE SCALE GENOMIC DNA]</scope>
    <source>
        <strain evidence="5">INPA 384B</strain>
    </source>
</reference>
<dbReference type="Gene3D" id="3.40.50.300">
    <property type="entry name" value="P-loop containing nucleotide triphosphate hydrolases"/>
    <property type="match status" value="1"/>
</dbReference>
<comment type="caution">
    <text evidence="4">The sequence shown here is derived from an EMBL/GenBank/DDBJ whole genome shotgun (WGS) entry which is preliminary data.</text>
</comment>
<dbReference type="PANTHER" id="PTHR47691:SF3">
    <property type="entry name" value="HTH-TYPE TRANSCRIPTIONAL REGULATOR RV0890C-RELATED"/>
    <property type="match status" value="1"/>
</dbReference>
<dbReference type="InterPro" id="IPR027417">
    <property type="entry name" value="P-loop_NTPase"/>
</dbReference>
<dbReference type="InterPro" id="IPR058852">
    <property type="entry name" value="HTH_77"/>
</dbReference>
<dbReference type="InterPro" id="IPR016032">
    <property type="entry name" value="Sig_transdc_resp-reg_C-effctor"/>
</dbReference>
<dbReference type="InterPro" id="IPR011990">
    <property type="entry name" value="TPR-like_helical_dom_sf"/>
</dbReference>